<organism evidence="6 7">
    <name type="scientific">Saccharopolyspora gloriosae</name>
    <dbReference type="NCBI Taxonomy" id="455344"/>
    <lineage>
        <taxon>Bacteria</taxon>
        <taxon>Bacillati</taxon>
        <taxon>Actinomycetota</taxon>
        <taxon>Actinomycetes</taxon>
        <taxon>Pseudonocardiales</taxon>
        <taxon>Pseudonocardiaceae</taxon>
        <taxon>Saccharopolyspora</taxon>
    </lineage>
</organism>
<dbReference type="InterPro" id="IPR036390">
    <property type="entry name" value="WH_DNA-bd_sf"/>
</dbReference>
<dbReference type="PROSITE" id="PS50042">
    <property type="entry name" value="CNMP_BINDING_3"/>
    <property type="match status" value="1"/>
</dbReference>
<dbReference type="SMART" id="SM00100">
    <property type="entry name" value="cNMP"/>
    <property type="match status" value="1"/>
</dbReference>
<dbReference type="InterPro" id="IPR000595">
    <property type="entry name" value="cNMP-bd_dom"/>
</dbReference>
<reference evidence="6 7" key="1">
    <citation type="submission" date="2020-08" db="EMBL/GenBank/DDBJ databases">
        <title>Sequencing the genomes of 1000 actinobacteria strains.</title>
        <authorList>
            <person name="Klenk H.-P."/>
        </authorList>
    </citation>
    <scope>NUCLEOTIDE SEQUENCE [LARGE SCALE GENOMIC DNA]</scope>
    <source>
        <strain evidence="6 7">DSM 45582</strain>
    </source>
</reference>
<dbReference type="Proteomes" id="UP000580474">
    <property type="component" value="Unassembled WGS sequence"/>
</dbReference>
<evidence type="ECO:0000256" key="1">
    <source>
        <dbReference type="ARBA" id="ARBA00023015"/>
    </source>
</evidence>
<evidence type="ECO:0000259" key="5">
    <source>
        <dbReference type="PROSITE" id="PS51063"/>
    </source>
</evidence>
<dbReference type="PANTHER" id="PTHR24567:SF68">
    <property type="entry name" value="DNA-BINDING TRANSCRIPTIONAL DUAL REGULATOR CRP"/>
    <property type="match status" value="1"/>
</dbReference>
<dbReference type="EMBL" id="JACHIV010000001">
    <property type="protein sequence ID" value="MBB5067772.1"/>
    <property type="molecule type" value="Genomic_DNA"/>
</dbReference>
<evidence type="ECO:0000259" key="4">
    <source>
        <dbReference type="PROSITE" id="PS50042"/>
    </source>
</evidence>
<keyword evidence="1" id="KW-0805">Transcription regulation</keyword>
<keyword evidence="7" id="KW-1185">Reference proteome</keyword>
<protein>
    <submittedName>
        <fullName evidence="6">CRP-like cAMP-binding protein</fullName>
    </submittedName>
</protein>
<dbReference type="GO" id="GO:0003700">
    <property type="term" value="F:DNA-binding transcription factor activity"/>
    <property type="evidence" value="ECO:0007669"/>
    <property type="project" value="TreeGrafter"/>
</dbReference>
<proteinExistence type="predicted"/>
<dbReference type="InterPro" id="IPR018490">
    <property type="entry name" value="cNMP-bd_dom_sf"/>
</dbReference>
<dbReference type="Pfam" id="PF00027">
    <property type="entry name" value="cNMP_binding"/>
    <property type="match status" value="1"/>
</dbReference>
<feature type="domain" description="HTH crp-type" evidence="5">
    <location>
        <begin position="126"/>
        <end position="200"/>
    </location>
</feature>
<dbReference type="AlphaFoldDB" id="A0A840NEY6"/>
<dbReference type="InterPro" id="IPR012318">
    <property type="entry name" value="HTH_CRP"/>
</dbReference>
<dbReference type="Pfam" id="PF13545">
    <property type="entry name" value="HTH_Crp_2"/>
    <property type="match status" value="1"/>
</dbReference>
<keyword evidence="3" id="KW-0804">Transcription</keyword>
<name>A0A840NEY6_9PSEU</name>
<dbReference type="PANTHER" id="PTHR24567">
    <property type="entry name" value="CRP FAMILY TRANSCRIPTIONAL REGULATORY PROTEIN"/>
    <property type="match status" value="1"/>
</dbReference>
<evidence type="ECO:0000313" key="7">
    <source>
        <dbReference type="Proteomes" id="UP000580474"/>
    </source>
</evidence>
<keyword evidence="2" id="KW-0238">DNA-binding</keyword>
<dbReference type="GO" id="GO:0003677">
    <property type="term" value="F:DNA binding"/>
    <property type="evidence" value="ECO:0007669"/>
    <property type="project" value="UniProtKB-KW"/>
</dbReference>
<evidence type="ECO:0000313" key="6">
    <source>
        <dbReference type="EMBL" id="MBB5067772.1"/>
    </source>
</evidence>
<accession>A0A840NEY6</accession>
<dbReference type="GO" id="GO:0005829">
    <property type="term" value="C:cytosol"/>
    <property type="evidence" value="ECO:0007669"/>
    <property type="project" value="TreeGrafter"/>
</dbReference>
<evidence type="ECO:0000256" key="2">
    <source>
        <dbReference type="ARBA" id="ARBA00023125"/>
    </source>
</evidence>
<dbReference type="SMART" id="SM00419">
    <property type="entry name" value="HTH_CRP"/>
    <property type="match status" value="1"/>
</dbReference>
<feature type="domain" description="Cyclic nucleotide-binding" evidence="4">
    <location>
        <begin position="1"/>
        <end position="112"/>
    </location>
</feature>
<dbReference type="SUPFAM" id="SSF46785">
    <property type="entry name" value="Winged helix' DNA-binding domain"/>
    <property type="match status" value="1"/>
</dbReference>
<dbReference type="SUPFAM" id="SSF51206">
    <property type="entry name" value="cAMP-binding domain-like"/>
    <property type="match status" value="1"/>
</dbReference>
<dbReference type="InterPro" id="IPR014710">
    <property type="entry name" value="RmlC-like_jellyroll"/>
</dbReference>
<evidence type="ECO:0000256" key="3">
    <source>
        <dbReference type="ARBA" id="ARBA00023163"/>
    </source>
</evidence>
<dbReference type="Gene3D" id="2.60.120.10">
    <property type="entry name" value="Jelly Rolls"/>
    <property type="match status" value="1"/>
</dbReference>
<dbReference type="InterPro" id="IPR050397">
    <property type="entry name" value="Env_Response_Regulators"/>
</dbReference>
<comment type="caution">
    <text evidence="6">The sequence shown here is derived from an EMBL/GenBank/DDBJ whole genome shotgun (WGS) entry which is preliminary data.</text>
</comment>
<dbReference type="RefSeq" id="WP_221315707.1">
    <property type="nucleotide sequence ID" value="NZ_JACHIV010000001.1"/>
</dbReference>
<gene>
    <name evidence="6" type="ORF">BJ969_000860</name>
</gene>
<dbReference type="CDD" id="cd00038">
    <property type="entry name" value="CAP_ED"/>
    <property type="match status" value="1"/>
</dbReference>
<sequence length="208" mass="22754">MAAFRAVSRRRRWRASAVLFSVGDESDHVLLIRSGRVKVWSMSARGTEAMLAIRGPGSMIGDFAAVDGEPRGATVTALEQVEADVVSGGDFRRFLHEHPEAMFELLTRVVARLRESDRHRVEFASSGVAERLARLLLELVREHGVPDGAGRRAIAIPLSQAELASATSASREAVARALRELRECGAVSTQRRQIVVLRGDVLAEYAAR</sequence>
<dbReference type="PROSITE" id="PS51063">
    <property type="entry name" value="HTH_CRP_2"/>
    <property type="match status" value="1"/>
</dbReference>